<dbReference type="GO" id="GO:0005634">
    <property type="term" value="C:nucleus"/>
    <property type="evidence" value="ECO:0007669"/>
    <property type="project" value="TreeGrafter"/>
</dbReference>
<comment type="caution">
    <text evidence="2">The sequence shown here is derived from an EMBL/GenBank/DDBJ whole genome shotgun (WGS) entry which is preliminary data.</text>
</comment>
<accession>A0AAD3CPB2</accession>
<dbReference type="PANTHER" id="PTHR13651">
    <property type="entry name" value="PROTEIN ABITRAM"/>
    <property type="match status" value="1"/>
</dbReference>
<dbReference type="EMBL" id="BLLK01000038">
    <property type="protein sequence ID" value="GFH49329.1"/>
    <property type="molecule type" value="Genomic_DNA"/>
</dbReference>
<dbReference type="AlphaFoldDB" id="A0AAD3CPB2"/>
<gene>
    <name evidence="2" type="ORF">CTEN210_05805</name>
</gene>
<keyword evidence="3" id="KW-1185">Reference proteome</keyword>
<name>A0AAD3CPB2_9STRA</name>
<dbReference type="PANTHER" id="PTHR13651:SF0">
    <property type="entry name" value="PROTEIN ABITRAM"/>
    <property type="match status" value="1"/>
</dbReference>
<evidence type="ECO:0000313" key="3">
    <source>
        <dbReference type="Proteomes" id="UP001054902"/>
    </source>
</evidence>
<feature type="region of interest" description="Disordered" evidence="1">
    <location>
        <begin position="130"/>
        <end position="151"/>
    </location>
</feature>
<proteinExistence type="predicted"/>
<dbReference type="InterPro" id="IPR039169">
    <property type="entry name" value="Abitram"/>
</dbReference>
<feature type="compositionally biased region" description="Polar residues" evidence="1">
    <location>
        <begin position="1"/>
        <end position="20"/>
    </location>
</feature>
<feature type="region of interest" description="Disordered" evidence="1">
    <location>
        <begin position="1"/>
        <end position="29"/>
    </location>
</feature>
<evidence type="ECO:0000313" key="2">
    <source>
        <dbReference type="EMBL" id="GFH49329.1"/>
    </source>
</evidence>
<protein>
    <recommendedName>
        <fullName evidence="4">Protein Abitram</fullName>
    </recommendedName>
</protein>
<evidence type="ECO:0000256" key="1">
    <source>
        <dbReference type="SAM" id="MobiDB-lite"/>
    </source>
</evidence>
<dbReference type="Proteomes" id="UP001054902">
    <property type="component" value="Unassembled WGS sequence"/>
</dbReference>
<sequence length="226" mass="25045">MSESSEAVKVQQNTQENLSKSGKKRKRKQFSTHNYYDGLQFIEREKQEGPGVPHRFFSSSYTVTFSNIGNPTKKGNCTVKCQDGQIVHRHANGLAIVTVGDTIQNYLDSLDEESTNISIQKVEFMQKVTTSQSVGGKRRNSKHQNSNTPGSVSPLDTLALVTLSNGEILEMKCCIAGTLLELNTKFTTEKNCNENFSLLMKDPLLDGYLAVILPSTFPDSKSLDSK</sequence>
<evidence type="ECO:0008006" key="4">
    <source>
        <dbReference type="Google" id="ProtNLM"/>
    </source>
</evidence>
<reference evidence="2 3" key="1">
    <citation type="journal article" date="2021" name="Sci. Rep.">
        <title>The genome of the diatom Chaetoceros tenuissimus carries an ancient integrated fragment of an extant virus.</title>
        <authorList>
            <person name="Hongo Y."/>
            <person name="Kimura K."/>
            <person name="Takaki Y."/>
            <person name="Yoshida Y."/>
            <person name="Baba S."/>
            <person name="Kobayashi G."/>
            <person name="Nagasaki K."/>
            <person name="Hano T."/>
            <person name="Tomaru Y."/>
        </authorList>
    </citation>
    <scope>NUCLEOTIDE SEQUENCE [LARGE SCALE GENOMIC DNA]</scope>
    <source>
        <strain evidence="2 3">NIES-3715</strain>
    </source>
</reference>
<organism evidence="2 3">
    <name type="scientific">Chaetoceros tenuissimus</name>
    <dbReference type="NCBI Taxonomy" id="426638"/>
    <lineage>
        <taxon>Eukaryota</taxon>
        <taxon>Sar</taxon>
        <taxon>Stramenopiles</taxon>
        <taxon>Ochrophyta</taxon>
        <taxon>Bacillariophyta</taxon>
        <taxon>Coscinodiscophyceae</taxon>
        <taxon>Chaetocerotophycidae</taxon>
        <taxon>Chaetocerotales</taxon>
        <taxon>Chaetocerotaceae</taxon>
        <taxon>Chaetoceros</taxon>
    </lineage>
</organism>